<gene>
    <name evidence="2" type="ordered locus">Rumal_2254</name>
    <name evidence="3" type="ordered locus">Rumal_3916</name>
</gene>
<protein>
    <recommendedName>
        <fullName evidence="1">Recombinase domain-containing protein</fullName>
    </recommendedName>
</protein>
<dbReference type="KEGG" id="ral:Rumal_3916"/>
<accession>E6UCR0</accession>
<proteinExistence type="predicted"/>
<dbReference type="Proteomes" id="UP000006919">
    <property type="component" value="Chromosome"/>
</dbReference>
<geneLocation type="plasmid" evidence="3 4">
    <name>pRUMAL02</name>
</geneLocation>
<feature type="domain" description="Recombinase" evidence="1">
    <location>
        <begin position="7"/>
        <end position="108"/>
    </location>
</feature>
<name>E6UCR0_RUMA7</name>
<evidence type="ECO:0000313" key="3">
    <source>
        <dbReference type="EMBL" id="ADU24339.1"/>
    </source>
</evidence>
<organism evidence="2 4">
    <name type="scientific">Ruminococcus albus (strain ATCC 27210 / DSM 20455 / JCM 14654 / NCDO 2250 / 7)</name>
    <dbReference type="NCBI Taxonomy" id="697329"/>
    <lineage>
        <taxon>Bacteria</taxon>
        <taxon>Bacillati</taxon>
        <taxon>Bacillota</taxon>
        <taxon>Clostridia</taxon>
        <taxon>Eubacteriales</taxon>
        <taxon>Oscillospiraceae</taxon>
        <taxon>Ruminococcus</taxon>
    </lineage>
</organism>
<dbReference type="Pfam" id="PF07508">
    <property type="entry name" value="Recombinase"/>
    <property type="match status" value="1"/>
</dbReference>
<evidence type="ECO:0000259" key="1">
    <source>
        <dbReference type="PROSITE" id="PS51737"/>
    </source>
</evidence>
<keyword evidence="3" id="KW-0614">Plasmid</keyword>
<reference evidence="2 4" key="2">
    <citation type="journal article" date="2011" name="J. Bacteriol.">
        <title>Complete genome of the cellulolytic ruminal bacterium Ruminococcus albus 7.</title>
        <authorList>
            <person name="Suen G."/>
            <person name="Stevenson D.M."/>
            <person name="Bruce D.C."/>
            <person name="Chertkov O."/>
            <person name="Copeland A."/>
            <person name="Cheng J.F."/>
            <person name="Detter C."/>
            <person name="Detter J.C."/>
            <person name="Goodwin L.A."/>
            <person name="Han C.S."/>
            <person name="Hauser L.J."/>
            <person name="Ivanova N.N."/>
            <person name="Kyrpides N.C."/>
            <person name="Land M.L."/>
            <person name="Lapidus A."/>
            <person name="Lucas S."/>
            <person name="Ovchinnikova G."/>
            <person name="Pitluck S."/>
            <person name="Tapia R."/>
            <person name="Woyke T."/>
            <person name="Boyum J."/>
            <person name="Mead D."/>
            <person name="Weimer P.J."/>
        </authorList>
    </citation>
    <scope>NUCLEOTIDE SEQUENCE [LARGE SCALE GENOMIC DNA]</scope>
    <source>
        <strain evidence="2">7</strain>
        <strain evidence="4">ATCC 27210 / DSM 20455 / JCM 14654 / NCDO 2250 / 7</strain>
        <plasmid evidence="4">pRUMAL02</plasmid>
    </source>
</reference>
<dbReference type="RefSeq" id="WP_013483879.1">
    <property type="nucleotide sequence ID" value="NC_014825.1"/>
</dbReference>
<dbReference type="InterPro" id="IPR038109">
    <property type="entry name" value="DNA_bind_recomb_sf"/>
</dbReference>
<dbReference type="GO" id="GO:0000150">
    <property type="term" value="F:DNA strand exchange activity"/>
    <property type="evidence" value="ECO:0007669"/>
    <property type="project" value="InterPro"/>
</dbReference>
<dbReference type="InterPro" id="IPR011109">
    <property type="entry name" value="DNA_bind_recombinase_dom"/>
</dbReference>
<dbReference type="GO" id="GO:0003677">
    <property type="term" value="F:DNA binding"/>
    <property type="evidence" value="ECO:0007669"/>
    <property type="project" value="InterPro"/>
</dbReference>
<dbReference type="EMBL" id="CP002403">
    <property type="protein sequence ID" value="ADU22739.1"/>
    <property type="molecule type" value="Genomic_DNA"/>
</dbReference>
<dbReference type="AlphaFoldDB" id="E6UCR0"/>
<dbReference type="Proteomes" id="UP000006919">
    <property type="component" value="Plasmid pRUMAL02"/>
</dbReference>
<dbReference type="PROSITE" id="PS51737">
    <property type="entry name" value="RECOMBINASE_DNA_BIND"/>
    <property type="match status" value="1"/>
</dbReference>
<dbReference type="STRING" id="697329.Rumal_2254"/>
<reference evidence="3" key="1">
    <citation type="submission" date="2010-12" db="EMBL/GenBank/DDBJ databases">
        <title>Complete sequence of plasmid2 of Ruminococcus albus 7.</title>
        <authorList>
            <consortium name="US DOE Joint Genome Institute"/>
            <person name="Lucas S."/>
            <person name="Copeland A."/>
            <person name="Lapidus A."/>
            <person name="Cheng J.-F."/>
            <person name="Bruce D."/>
            <person name="Goodwin L."/>
            <person name="Pitluck S."/>
            <person name="Chertkov O."/>
            <person name="Detter J.C."/>
            <person name="Han C."/>
            <person name="Tapia R."/>
            <person name="Land M."/>
            <person name="Hauser L."/>
            <person name="Kyrpides N."/>
            <person name="Ivanova N."/>
            <person name="Ovchinnikova G."/>
            <person name="Weimer P."/>
            <person name="Mead D."/>
            <person name="Woyke T."/>
        </authorList>
    </citation>
    <scope>NUCLEOTIDE SEQUENCE</scope>
    <source>
        <strain evidence="3">7</strain>
        <plasmid evidence="3">pRUMAL02</plasmid>
    </source>
</reference>
<dbReference type="EMBL" id="CP002405">
    <property type="protein sequence ID" value="ADU24339.1"/>
    <property type="molecule type" value="Genomic_DNA"/>
</dbReference>
<dbReference type="HOGENOM" id="CLU_082115_1_0_9"/>
<sequence>MAIKKTPYGYIWAEGRIAVDIGEAEIIRRIFDEKANGLSGSKIGAALYDEQIPYFSEDKKKAIDKVYGILRDGRYCGADGYPAIISEDIFGASNIGNSAKKVKVPDTYTVLKKLSYCTVCGTNMVHFSDRTGYKRWRCTRKGCANFKPRIPDDYFVSVVQSIMNDVVGNSDMLETGTPLTVYEPTEEIRQAEKEISQLCAVQPIEYELIKSKTLALAVMKYNACTYSREPYITQELQDLIAGHEPSETIDTELLLQIVSRITVDENKVIAIEFRNGKRIAYKEVNNAEE</sequence>
<dbReference type="Gene3D" id="3.90.1750.20">
    <property type="entry name" value="Putative Large Serine Recombinase, Chain B, Domain 2"/>
    <property type="match status" value="1"/>
</dbReference>
<evidence type="ECO:0000313" key="4">
    <source>
        <dbReference type="Proteomes" id="UP000006919"/>
    </source>
</evidence>
<evidence type="ECO:0000313" key="2">
    <source>
        <dbReference type="EMBL" id="ADU22739.1"/>
    </source>
</evidence>
<dbReference type="KEGG" id="ral:Rumal_2254"/>
<dbReference type="eggNOG" id="ENOG5032WYW">
    <property type="taxonomic scope" value="Bacteria"/>
</dbReference>
<dbReference type="OrthoDB" id="2188903at2"/>